<dbReference type="InterPro" id="IPR036034">
    <property type="entry name" value="PDZ_sf"/>
</dbReference>
<organism evidence="5 6">
    <name type="scientific">Tetraodon nigroviridis</name>
    <name type="common">Spotted green pufferfish</name>
    <name type="synonym">Chelonodon nigroviridis</name>
    <dbReference type="NCBI Taxonomy" id="99883"/>
    <lineage>
        <taxon>Eukaryota</taxon>
        <taxon>Metazoa</taxon>
        <taxon>Chordata</taxon>
        <taxon>Craniata</taxon>
        <taxon>Vertebrata</taxon>
        <taxon>Euteleostomi</taxon>
        <taxon>Actinopterygii</taxon>
        <taxon>Neopterygii</taxon>
        <taxon>Teleostei</taxon>
        <taxon>Neoteleostei</taxon>
        <taxon>Acanthomorphata</taxon>
        <taxon>Eupercaria</taxon>
        <taxon>Tetraodontiformes</taxon>
        <taxon>Tetradontoidea</taxon>
        <taxon>Tetraodontidae</taxon>
        <taxon>Tetraodon</taxon>
    </lineage>
</organism>
<proteinExistence type="predicted"/>
<sequence length="337" mass="37357">ALCPGAEAGPVPRVCHLKRLEGQNFGFHLQAERSSRALEVRTVEPWSPAELSGLRDGDRVLEVNEEFVDRMDVQEVAQKIQACGLNLFLLVLNADDYQQAEEAGLDLQALARTSKGDGWSRPRLCHILRHPDHGLGMSVSAEAGEKGRYTVSTRAQGPAEEAGVRTGDRLVWIDGVMTSTLTHAVLSRMMKRRSQDSVTVLVIDRRAESCFTRRKMAVLPVLAECRGLPYVARTMHLATGPDGYGFLLRQERLARSRRTVHILREVDAGSPAETAGMEDGDLVLAVNGEPVESMEHDDIVSRIRRSGDRVSLSTICLAGRHFYRQLGISPLLFRERL</sequence>
<dbReference type="OMA" id="CMVPRLC"/>
<dbReference type="InterPro" id="IPR041489">
    <property type="entry name" value="PDZ_6"/>
</dbReference>
<dbReference type="SMART" id="SM00228">
    <property type="entry name" value="PDZ"/>
    <property type="match status" value="3"/>
</dbReference>
<keyword evidence="2" id="KW-1003">Cell membrane</keyword>
<keyword evidence="2" id="KW-0472">Membrane</keyword>
<feature type="domain" description="PDZ" evidence="4">
    <location>
        <begin position="13"/>
        <end position="95"/>
    </location>
</feature>
<evidence type="ECO:0000313" key="6">
    <source>
        <dbReference type="Proteomes" id="UP000007303"/>
    </source>
</evidence>
<accession>H3C0K5</accession>
<feature type="domain" description="PDZ" evidence="4">
    <location>
        <begin position="124"/>
        <end position="205"/>
    </location>
</feature>
<protein>
    <submittedName>
        <fullName evidence="5">PDZ domain containing 3a</fullName>
    </submittedName>
</protein>
<name>H3C0K5_TETNG</name>
<reference evidence="6" key="1">
    <citation type="journal article" date="2004" name="Nature">
        <title>Genome duplication in the teleost fish Tetraodon nigroviridis reveals the early vertebrate proto-karyotype.</title>
        <authorList>
            <person name="Jaillon O."/>
            <person name="Aury J.-M."/>
            <person name="Brunet F."/>
            <person name="Petit J.-L."/>
            <person name="Stange-Thomann N."/>
            <person name="Mauceli E."/>
            <person name="Bouneau L."/>
            <person name="Fischer C."/>
            <person name="Ozouf-Costaz C."/>
            <person name="Bernot A."/>
            <person name="Nicaud S."/>
            <person name="Jaffe D."/>
            <person name="Fisher S."/>
            <person name="Lutfalla G."/>
            <person name="Dossat C."/>
            <person name="Segurens B."/>
            <person name="Dasilva C."/>
            <person name="Salanoubat M."/>
            <person name="Levy M."/>
            <person name="Boudet N."/>
            <person name="Castellano S."/>
            <person name="Anthouard V."/>
            <person name="Jubin C."/>
            <person name="Castelli V."/>
            <person name="Katinka M."/>
            <person name="Vacherie B."/>
            <person name="Biemont C."/>
            <person name="Skalli Z."/>
            <person name="Cattolico L."/>
            <person name="Poulain J."/>
            <person name="De Berardinis V."/>
            <person name="Cruaud C."/>
            <person name="Duprat S."/>
            <person name="Brottier P."/>
            <person name="Coutanceau J.-P."/>
            <person name="Gouzy J."/>
            <person name="Parra G."/>
            <person name="Lardier G."/>
            <person name="Chapple C."/>
            <person name="McKernan K.J."/>
            <person name="McEwan P."/>
            <person name="Bosak S."/>
            <person name="Kellis M."/>
            <person name="Volff J.-N."/>
            <person name="Guigo R."/>
            <person name="Zody M.C."/>
            <person name="Mesirov J."/>
            <person name="Lindblad-Toh K."/>
            <person name="Birren B."/>
            <person name="Nusbaum C."/>
            <person name="Kahn D."/>
            <person name="Robinson-Rechavi M."/>
            <person name="Laudet V."/>
            <person name="Schachter V."/>
            <person name="Quetier F."/>
            <person name="Saurin W."/>
            <person name="Scarpelli C."/>
            <person name="Wincker P."/>
            <person name="Lander E.S."/>
            <person name="Weissenbach J."/>
            <person name="Roest Crollius H."/>
        </authorList>
    </citation>
    <scope>NUCLEOTIDE SEQUENCE [LARGE SCALE GENOMIC DNA]</scope>
</reference>
<dbReference type="Gene3D" id="2.30.42.10">
    <property type="match status" value="3"/>
</dbReference>
<dbReference type="InterPro" id="IPR051067">
    <property type="entry name" value="NHER"/>
</dbReference>
<evidence type="ECO:0000259" key="4">
    <source>
        <dbReference type="PROSITE" id="PS50106"/>
    </source>
</evidence>
<dbReference type="PANTHER" id="PTHR14191:SF20">
    <property type="entry name" value="NA(+)_H(+) EXCHANGE REGULATORY COFACTOR NHE-RF4"/>
    <property type="match status" value="1"/>
</dbReference>
<dbReference type="STRING" id="99883.ENSTNIP00000001771"/>
<keyword evidence="6" id="KW-1185">Reference proteome</keyword>
<dbReference type="GeneTree" id="ENSGT00950000182849"/>
<dbReference type="GO" id="GO:0016324">
    <property type="term" value="C:apical plasma membrane"/>
    <property type="evidence" value="ECO:0007669"/>
    <property type="project" value="TreeGrafter"/>
</dbReference>
<evidence type="ECO:0000256" key="1">
    <source>
        <dbReference type="ARBA" id="ARBA00004236"/>
    </source>
</evidence>
<dbReference type="GO" id="GO:0043495">
    <property type="term" value="F:protein-membrane adaptor activity"/>
    <property type="evidence" value="ECO:0007669"/>
    <property type="project" value="TreeGrafter"/>
</dbReference>
<dbReference type="GO" id="GO:0005102">
    <property type="term" value="F:signaling receptor binding"/>
    <property type="evidence" value="ECO:0007669"/>
    <property type="project" value="TreeGrafter"/>
</dbReference>
<feature type="domain" description="PDZ" evidence="4">
    <location>
        <begin position="234"/>
        <end position="312"/>
    </location>
</feature>
<dbReference type="Ensembl" id="ENSTNIT00000001043.1">
    <property type="protein sequence ID" value="ENSTNIP00000001771.1"/>
    <property type="gene ID" value="ENSTNIG00000001627.1"/>
</dbReference>
<evidence type="ECO:0000313" key="5">
    <source>
        <dbReference type="Ensembl" id="ENSTNIP00000001771.1"/>
    </source>
</evidence>
<dbReference type="Pfam" id="PF17820">
    <property type="entry name" value="PDZ_6"/>
    <property type="match status" value="2"/>
</dbReference>
<dbReference type="PANTHER" id="PTHR14191">
    <property type="entry name" value="PDZ DOMAIN CONTAINING PROTEIN"/>
    <property type="match status" value="1"/>
</dbReference>
<dbReference type="HOGENOM" id="CLU_031712_0_0_1"/>
<dbReference type="InParanoid" id="H3C0K5"/>
<evidence type="ECO:0000256" key="3">
    <source>
        <dbReference type="ARBA" id="ARBA00022737"/>
    </source>
</evidence>
<comment type="subcellular location">
    <subcellularLocation>
        <location evidence="1">Cell membrane</location>
    </subcellularLocation>
</comment>
<dbReference type="SUPFAM" id="SSF50156">
    <property type="entry name" value="PDZ domain-like"/>
    <property type="match status" value="3"/>
</dbReference>
<dbReference type="CDD" id="cd06768">
    <property type="entry name" value="PDZ_NHERF-like"/>
    <property type="match status" value="2"/>
</dbReference>
<dbReference type="PROSITE" id="PS50106">
    <property type="entry name" value="PDZ"/>
    <property type="match status" value="3"/>
</dbReference>
<dbReference type="Pfam" id="PF00595">
    <property type="entry name" value="PDZ"/>
    <property type="match status" value="1"/>
</dbReference>
<evidence type="ECO:0000256" key="2">
    <source>
        <dbReference type="ARBA" id="ARBA00022475"/>
    </source>
</evidence>
<keyword evidence="3" id="KW-0677">Repeat</keyword>
<reference evidence="5" key="2">
    <citation type="submission" date="2025-08" db="UniProtKB">
        <authorList>
            <consortium name="Ensembl"/>
        </authorList>
    </citation>
    <scope>IDENTIFICATION</scope>
</reference>
<dbReference type="GO" id="GO:0072659">
    <property type="term" value="P:protein localization to plasma membrane"/>
    <property type="evidence" value="ECO:0007669"/>
    <property type="project" value="TreeGrafter"/>
</dbReference>
<dbReference type="Proteomes" id="UP000007303">
    <property type="component" value="Unassembled WGS sequence"/>
</dbReference>
<dbReference type="AlphaFoldDB" id="H3C0K5"/>
<dbReference type="InterPro" id="IPR001478">
    <property type="entry name" value="PDZ"/>
</dbReference>
<reference evidence="5" key="3">
    <citation type="submission" date="2025-09" db="UniProtKB">
        <authorList>
            <consortium name="Ensembl"/>
        </authorList>
    </citation>
    <scope>IDENTIFICATION</scope>
</reference>